<dbReference type="Proteomes" id="UP000807825">
    <property type="component" value="Unassembled WGS sequence"/>
</dbReference>
<reference evidence="3" key="1">
    <citation type="submission" date="2020-07" db="EMBL/GenBank/DDBJ databases">
        <title>Huge and variable diversity of episymbiotic CPR bacteria and DPANN archaea in groundwater ecosystems.</title>
        <authorList>
            <person name="He C.Y."/>
            <person name="Keren R."/>
            <person name="Whittaker M."/>
            <person name="Farag I.F."/>
            <person name="Doudna J."/>
            <person name="Cate J.H.D."/>
            <person name="Banfield J.F."/>
        </authorList>
    </citation>
    <scope>NUCLEOTIDE SEQUENCE</scope>
    <source>
        <strain evidence="3">NC_groundwater_1664_Pr3_B-0.1um_52_9</strain>
    </source>
</reference>
<name>A0A9D6Z7K1_9BACT</name>
<evidence type="ECO:0000259" key="2">
    <source>
        <dbReference type="Pfam" id="PF13026"/>
    </source>
</evidence>
<dbReference type="EMBL" id="JACRDE010000444">
    <property type="protein sequence ID" value="MBI5251191.1"/>
    <property type="molecule type" value="Genomic_DNA"/>
</dbReference>
<accession>A0A9D6Z7K1</accession>
<feature type="signal peptide" evidence="1">
    <location>
        <begin position="1"/>
        <end position="26"/>
    </location>
</feature>
<sequence length="144" mass="16288">MHQPIGIFTVLTFVLIAFSNALPASADRLDAKNVKTQSSLVLEGVIRGISEGDYDLYSKNFSQAMKAAQTREVFLELQRSLQKNLGKFKSVEYVGFLNQYNNVIAIFKARFTKEQDDIEIRVVLEDRDIPKVTGLWFDAPALNK</sequence>
<evidence type="ECO:0000313" key="4">
    <source>
        <dbReference type="Proteomes" id="UP000807825"/>
    </source>
</evidence>
<dbReference type="InterPro" id="IPR024981">
    <property type="entry name" value="DUF3887"/>
</dbReference>
<organism evidence="3 4">
    <name type="scientific">Desulfomonile tiedjei</name>
    <dbReference type="NCBI Taxonomy" id="2358"/>
    <lineage>
        <taxon>Bacteria</taxon>
        <taxon>Pseudomonadati</taxon>
        <taxon>Thermodesulfobacteriota</taxon>
        <taxon>Desulfomonilia</taxon>
        <taxon>Desulfomonilales</taxon>
        <taxon>Desulfomonilaceae</taxon>
        <taxon>Desulfomonile</taxon>
    </lineage>
</organism>
<evidence type="ECO:0000313" key="3">
    <source>
        <dbReference type="EMBL" id="MBI5251191.1"/>
    </source>
</evidence>
<dbReference type="AlphaFoldDB" id="A0A9D6Z7K1"/>
<proteinExistence type="predicted"/>
<feature type="chain" id="PRO_5039370439" evidence="1">
    <location>
        <begin position="27"/>
        <end position="144"/>
    </location>
</feature>
<comment type="caution">
    <text evidence="3">The sequence shown here is derived from an EMBL/GenBank/DDBJ whole genome shotgun (WGS) entry which is preliminary data.</text>
</comment>
<evidence type="ECO:0000256" key="1">
    <source>
        <dbReference type="SAM" id="SignalP"/>
    </source>
</evidence>
<feature type="domain" description="DUF3887" evidence="2">
    <location>
        <begin position="45"/>
        <end position="124"/>
    </location>
</feature>
<dbReference type="Gene3D" id="3.10.450.590">
    <property type="match status" value="1"/>
</dbReference>
<dbReference type="Pfam" id="PF13026">
    <property type="entry name" value="DUF3887"/>
    <property type="match status" value="1"/>
</dbReference>
<gene>
    <name evidence="3" type="ORF">HY912_17010</name>
</gene>
<keyword evidence="1" id="KW-0732">Signal</keyword>
<protein>
    <submittedName>
        <fullName evidence="3">DUF3887 domain-containing protein</fullName>
    </submittedName>
</protein>